<evidence type="ECO:0000256" key="7">
    <source>
        <dbReference type="ARBA" id="ARBA00022786"/>
    </source>
</evidence>
<dbReference type="GO" id="GO:0008270">
    <property type="term" value="F:zinc ion binding"/>
    <property type="evidence" value="ECO:0007669"/>
    <property type="project" value="UniProtKB-KW"/>
</dbReference>
<comment type="pathway">
    <text evidence="3 11">Protein modification; protein ubiquitination.</text>
</comment>
<comment type="function">
    <text evidence="11">E3 ubiquitin-protein ligase.</text>
</comment>
<evidence type="ECO:0000256" key="5">
    <source>
        <dbReference type="ARBA" id="ARBA00022723"/>
    </source>
</evidence>
<sequence length="355" mass="40260">MASSPSFPTNPLQPSTSSFYLQKLFFFSLYTTHFINLQFVLPSPKALLLSIEIFFCKNKQKQSFCLFGISIFVGWLRFVLFWLLGKTPLKKDQKAMEQYFQEAMPQNDLNKEDGSSMENWKPVSAADNGSDKNSYGGFDCNICLDFVQDPVVTLCGHLFCWPCIYKWLHFQSISTENPDQKHPQCPVCKAEVSDTTLIPLYGRGQATKPSNAKAPHPDIFIPRRPSGPACGVDAPLTPTTTANPQPSRQLYYRNYRHHSQPYHPHPSSYAESPILSPGGMTTTSTYHPIMGMFGEMVYARVFGNSVQNLYTYPNSYHLAGNTSSRMRRHVMQADKSLSRICFFLFCCILLCLLLF</sequence>
<dbReference type="FunCoup" id="F6H5B3">
    <property type="interactions" value="4"/>
</dbReference>
<dbReference type="Proteomes" id="UP000009183">
    <property type="component" value="Chromosome 12"/>
</dbReference>
<dbReference type="UniPathway" id="UPA00143"/>
<feature type="transmembrane region" description="Helical" evidence="11">
    <location>
        <begin position="336"/>
        <end position="354"/>
    </location>
</feature>
<evidence type="ECO:0000313" key="14">
    <source>
        <dbReference type="Proteomes" id="UP000009183"/>
    </source>
</evidence>
<evidence type="ECO:0000256" key="2">
    <source>
        <dbReference type="ARBA" id="ARBA00004308"/>
    </source>
</evidence>
<dbReference type="PROSITE" id="PS50089">
    <property type="entry name" value="ZF_RING_2"/>
    <property type="match status" value="1"/>
</dbReference>
<dbReference type="EMBL" id="FN595235">
    <property type="protein sequence ID" value="CCB47274.1"/>
    <property type="molecule type" value="Genomic_DNA"/>
</dbReference>
<dbReference type="GO" id="GO:0036503">
    <property type="term" value="P:ERAD pathway"/>
    <property type="evidence" value="ECO:0000318"/>
    <property type="project" value="GO_Central"/>
</dbReference>
<evidence type="ECO:0000256" key="11">
    <source>
        <dbReference type="RuleBase" id="RU369090"/>
    </source>
</evidence>
<name>F6H5B3_VITVI</name>
<feature type="domain" description="RING-type" evidence="12">
    <location>
        <begin position="140"/>
        <end position="189"/>
    </location>
</feature>
<dbReference type="GO" id="GO:0044390">
    <property type="term" value="F:ubiquitin-like protein conjugating enzyme binding"/>
    <property type="evidence" value="ECO:0000318"/>
    <property type="project" value="GO_Central"/>
</dbReference>
<keyword evidence="8 11" id="KW-0862">Zinc</keyword>
<dbReference type="GO" id="GO:0006511">
    <property type="term" value="P:ubiquitin-dependent protein catabolic process"/>
    <property type="evidence" value="ECO:0000318"/>
    <property type="project" value="GO_Central"/>
</dbReference>
<comment type="catalytic activity">
    <reaction evidence="1 11">
        <text>S-ubiquitinyl-[E2 ubiquitin-conjugating enzyme]-L-cysteine + [acceptor protein]-L-lysine = [E2 ubiquitin-conjugating enzyme]-L-cysteine + N(6)-ubiquitinyl-[acceptor protein]-L-lysine.</text>
        <dbReference type="EC" id="2.3.2.27"/>
    </reaction>
</comment>
<keyword evidence="11" id="KW-0256">Endoplasmic reticulum</keyword>
<evidence type="ECO:0000256" key="4">
    <source>
        <dbReference type="ARBA" id="ARBA00022679"/>
    </source>
</evidence>
<dbReference type="STRING" id="29760.F6H5B3"/>
<dbReference type="InterPro" id="IPR045103">
    <property type="entry name" value="RNF5/RNF185-like"/>
</dbReference>
<comment type="caution">
    <text evidence="11">Lacks conserved residue(s) required for the propagation of feature annotation.</text>
</comment>
<dbReference type="HOGENOM" id="CLU_055198_1_0_1"/>
<evidence type="ECO:0000256" key="6">
    <source>
        <dbReference type="ARBA" id="ARBA00022771"/>
    </source>
</evidence>
<dbReference type="AlphaFoldDB" id="F6H5B3"/>
<dbReference type="GO" id="GO:0061630">
    <property type="term" value="F:ubiquitin protein ligase activity"/>
    <property type="evidence" value="ECO:0000318"/>
    <property type="project" value="GO_Central"/>
</dbReference>
<evidence type="ECO:0000256" key="8">
    <source>
        <dbReference type="ARBA" id="ARBA00022833"/>
    </source>
</evidence>
<proteinExistence type="predicted"/>
<keyword evidence="4 11" id="KW-0808">Transferase</keyword>
<keyword evidence="7 11" id="KW-0833">Ubl conjugation pathway</keyword>
<dbReference type="InterPro" id="IPR017907">
    <property type="entry name" value="Znf_RING_CS"/>
</dbReference>
<evidence type="ECO:0000256" key="9">
    <source>
        <dbReference type="ARBA" id="ARBA00023136"/>
    </source>
</evidence>
<dbReference type="InterPro" id="IPR018957">
    <property type="entry name" value="Znf_C3HC4_RING-type"/>
</dbReference>
<comment type="subcellular location">
    <subcellularLocation>
        <location evidence="2">Endomembrane system</location>
    </subcellularLocation>
    <subcellularLocation>
        <location evidence="11">Endoplasmic reticulum membrane</location>
        <topology evidence="11">Single-pass type IV membrane protein</topology>
    </subcellularLocation>
</comment>
<dbReference type="PROSITE" id="PS00518">
    <property type="entry name" value="ZF_RING_1"/>
    <property type="match status" value="1"/>
</dbReference>
<evidence type="ECO:0000313" key="13">
    <source>
        <dbReference type="EMBL" id="CCB47274.1"/>
    </source>
</evidence>
<dbReference type="SMART" id="SM00184">
    <property type="entry name" value="RING"/>
    <property type="match status" value="1"/>
</dbReference>
<dbReference type="Gene3D" id="3.30.40.10">
    <property type="entry name" value="Zinc/RING finger domain, C3HC4 (zinc finger)"/>
    <property type="match status" value="1"/>
</dbReference>
<dbReference type="CDD" id="cd16745">
    <property type="entry name" value="RING-HC_AtRMA-like"/>
    <property type="match status" value="1"/>
</dbReference>
<keyword evidence="11" id="KW-0812">Transmembrane</keyword>
<dbReference type="InterPro" id="IPR013083">
    <property type="entry name" value="Znf_RING/FYVE/PHD"/>
</dbReference>
<evidence type="ECO:0000256" key="3">
    <source>
        <dbReference type="ARBA" id="ARBA00004906"/>
    </source>
</evidence>
<keyword evidence="11" id="KW-1133">Transmembrane helix</keyword>
<dbReference type="InterPro" id="IPR001841">
    <property type="entry name" value="Znf_RING"/>
</dbReference>
<dbReference type="SUPFAM" id="SSF57850">
    <property type="entry name" value="RING/U-box"/>
    <property type="match status" value="1"/>
</dbReference>
<gene>
    <name evidence="13" type="ordered locus">VIT_12s0028g03860</name>
</gene>
<dbReference type="InParanoid" id="F6H5B3"/>
<feature type="transmembrane region" description="Helical" evidence="11">
    <location>
        <begin position="63"/>
        <end position="84"/>
    </location>
</feature>
<dbReference type="PaxDb" id="29760-VIT_12s0028g03860.t01"/>
<organism evidence="13 14">
    <name type="scientific">Vitis vinifera</name>
    <name type="common">Grape</name>
    <dbReference type="NCBI Taxonomy" id="29760"/>
    <lineage>
        <taxon>Eukaryota</taxon>
        <taxon>Viridiplantae</taxon>
        <taxon>Streptophyta</taxon>
        <taxon>Embryophyta</taxon>
        <taxon>Tracheophyta</taxon>
        <taxon>Spermatophyta</taxon>
        <taxon>Magnoliopsida</taxon>
        <taxon>eudicotyledons</taxon>
        <taxon>Gunneridae</taxon>
        <taxon>Pentapetalae</taxon>
        <taxon>rosids</taxon>
        <taxon>Vitales</taxon>
        <taxon>Vitaceae</taxon>
        <taxon>Viteae</taxon>
        <taxon>Vitis</taxon>
    </lineage>
</organism>
<evidence type="ECO:0000256" key="1">
    <source>
        <dbReference type="ARBA" id="ARBA00000900"/>
    </source>
</evidence>
<dbReference type="FunFam" id="3.30.40.10:FF:000842">
    <property type="entry name" value="E3 ubiquitin-protein ligase RMA1H1"/>
    <property type="match status" value="1"/>
</dbReference>
<keyword evidence="9 11" id="KW-0472">Membrane</keyword>
<reference evidence="14" key="1">
    <citation type="journal article" date="2007" name="Nature">
        <title>The grapevine genome sequence suggests ancestral hexaploidization in major angiosperm phyla.</title>
        <authorList>
            <consortium name="The French-Italian Public Consortium for Grapevine Genome Characterization."/>
            <person name="Jaillon O."/>
            <person name="Aury J.-M."/>
            <person name="Noel B."/>
            <person name="Policriti A."/>
            <person name="Clepet C."/>
            <person name="Casagrande A."/>
            <person name="Choisne N."/>
            <person name="Aubourg S."/>
            <person name="Vitulo N."/>
            <person name="Jubin C."/>
            <person name="Vezzi A."/>
            <person name="Legeai F."/>
            <person name="Hugueney P."/>
            <person name="Dasilva C."/>
            <person name="Horner D."/>
            <person name="Mica E."/>
            <person name="Jublot D."/>
            <person name="Poulain J."/>
            <person name="Bruyere C."/>
            <person name="Billault A."/>
            <person name="Segurens B."/>
            <person name="Gouyvenoux M."/>
            <person name="Ugarte E."/>
            <person name="Cattonaro F."/>
            <person name="Anthouard V."/>
            <person name="Vico V."/>
            <person name="Del Fabbro C."/>
            <person name="Alaux M."/>
            <person name="Di Gaspero G."/>
            <person name="Dumas V."/>
            <person name="Felice N."/>
            <person name="Paillard S."/>
            <person name="Juman I."/>
            <person name="Moroldo M."/>
            <person name="Scalabrin S."/>
            <person name="Canaguier A."/>
            <person name="Le Clainche I."/>
            <person name="Malacrida G."/>
            <person name="Durand E."/>
            <person name="Pesole G."/>
            <person name="Laucou V."/>
            <person name="Chatelet P."/>
            <person name="Merdinoglu D."/>
            <person name="Delledonne M."/>
            <person name="Pezzotti M."/>
            <person name="Lecharny A."/>
            <person name="Scarpelli C."/>
            <person name="Artiguenave F."/>
            <person name="Pe M.E."/>
            <person name="Valle G."/>
            <person name="Morgante M."/>
            <person name="Caboche M."/>
            <person name="Adam-Blondon A.-F."/>
            <person name="Weissenbach J."/>
            <person name="Quetier F."/>
            <person name="Wincker P."/>
        </authorList>
    </citation>
    <scope>NUCLEOTIDE SEQUENCE [LARGE SCALE GENOMIC DNA]</scope>
    <source>
        <strain evidence="14">cv. Pinot noir / PN40024</strain>
    </source>
</reference>
<evidence type="ECO:0000256" key="10">
    <source>
        <dbReference type="PROSITE-ProRule" id="PRU00175"/>
    </source>
</evidence>
<dbReference type="PANTHER" id="PTHR12313">
    <property type="entry name" value="E3 UBIQUITIN-PROTEIN LIGASE RNF5-RELATED"/>
    <property type="match status" value="1"/>
</dbReference>
<dbReference type="EC" id="2.3.2.27" evidence="11"/>
<dbReference type="eggNOG" id="KOG0823">
    <property type="taxonomic scope" value="Eukaryota"/>
</dbReference>
<accession>F6H5B3</accession>
<keyword evidence="6 10" id="KW-0863">Zinc-finger</keyword>
<dbReference type="GO" id="GO:0016567">
    <property type="term" value="P:protein ubiquitination"/>
    <property type="evidence" value="ECO:0007669"/>
    <property type="project" value="UniProtKB-UniPathway"/>
</dbReference>
<dbReference type="GO" id="GO:0005789">
    <property type="term" value="C:endoplasmic reticulum membrane"/>
    <property type="evidence" value="ECO:0007669"/>
    <property type="project" value="UniProtKB-SubCell"/>
</dbReference>
<keyword evidence="14" id="KW-1185">Reference proteome</keyword>
<evidence type="ECO:0000259" key="12">
    <source>
        <dbReference type="PROSITE" id="PS50089"/>
    </source>
</evidence>
<keyword evidence="5 11" id="KW-0479">Metal-binding</keyword>
<dbReference type="Pfam" id="PF00097">
    <property type="entry name" value="zf-C3HC4"/>
    <property type="match status" value="1"/>
</dbReference>
<comment type="domain">
    <text evidence="11">The RING-type zinc finger domain is responsible for E3 ligase activity.</text>
</comment>
<protein>
    <recommendedName>
        <fullName evidence="11">E3 ubiquitin-protein ligase RMA</fullName>
        <ecNumber evidence="11">2.3.2.27</ecNumber>
    </recommendedName>
    <alternativeName>
        <fullName evidence="11">Protein RING membrane-anchor</fullName>
    </alternativeName>
    <alternativeName>
        <fullName evidence="11">RING-type E3 ubiquitin transferase RMA</fullName>
    </alternativeName>
</protein>
<dbReference type="OrthoDB" id="6270329at2759"/>